<dbReference type="Gene3D" id="3.15.10.10">
    <property type="entry name" value="Bactericidal permeability-increasing protein, domain 1"/>
    <property type="match status" value="1"/>
</dbReference>
<dbReference type="PANTHER" id="PTHR46801:SF2">
    <property type="entry name" value="LIPOPOLYSACCHARIDE-BINDING PROTEIN"/>
    <property type="match status" value="1"/>
</dbReference>
<dbReference type="InterPro" id="IPR017942">
    <property type="entry name" value="Lipid-bd_serum_glycop_N"/>
</dbReference>
<dbReference type="SMART" id="SM00329">
    <property type="entry name" value="BPI2"/>
    <property type="match status" value="1"/>
</dbReference>
<dbReference type="Pfam" id="PF01273">
    <property type="entry name" value="LBP_BPI_CETP"/>
    <property type="match status" value="1"/>
</dbReference>
<feature type="domain" description="Lipid-binding serum glycoprotein C-terminal" evidence="3">
    <location>
        <begin position="380"/>
        <end position="578"/>
    </location>
</feature>
<dbReference type="SUPFAM" id="SSF55394">
    <property type="entry name" value="Bactericidal permeability-increasing protein, BPI"/>
    <property type="match status" value="2"/>
</dbReference>
<feature type="domain" description="Lipid-binding serum glycoprotein N-terminal" evidence="2">
    <location>
        <begin position="138"/>
        <end position="362"/>
    </location>
</feature>
<evidence type="ECO:0000313" key="4">
    <source>
        <dbReference type="EMBL" id="CAK9877262.1"/>
    </source>
</evidence>
<evidence type="ECO:0000259" key="2">
    <source>
        <dbReference type="SMART" id="SM00328"/>
    </source>
</evidence>
<organism evidence="4 5">
    <name type="scientific">Sphagnum jensenii</name>
    <dbReference type="NCBI Taxonomy" id="128206"/>
    <lineage>
        <taxon>Eukaryota</taxon>
        <taxon>Viridiplantae</taxon>
        <taxon>Streptophyta</taxon>
        <taxon>Embryophyta</taxon>
        <taxon>Bryophyta</taxon>
        <taxon>Sphagnophytina</taxon>
        <taxon>Sphagnopsida</taxon>
        <taxon>Sphagnales</taxon>
        <taxon>Sphagnaceae</taxon>
        <taxon>Sphagnum</taxon>
    </lineage>
</organism>
<keyword evidence="1" id="KW-0732">Signal</keyword>
<proteinExistence type="predicted"/>
<evidence type="ECO:0000313" key="5">
    <source>
        <dbReference type="Proteomes" id="UP001497522"/>
    </source>
</evidence>
<dbReference type="Proteomes" id="UP001497522">
    <property type="component" value="Chromosome 5"/>
</dbReference>
<dbReference type="SMART" id="SM00328">
    <property type="entry name" value="BPI1"/>
    <property type="match status" value="1"/>
</dbReference>
<dbReference type="EMBL" id="OZ023706">
    <property type="protein sequence ID" value="CAK9877262.1"/>
    <property type="molecule type" value="Genomic_DNA"/>
</dbReference>
<evidence type="ECO:0000259" key="3">
    <source>
        <dbReference type="SMART" id="SM00329"/>
    </source>
</evidence>
<accession>A0ABP1BN85</accession>
<dbReference type="InterPro" id="IPR001124">
    <property type="entry name" value="Lipid-bd_serum_glycop_C"/>
</dbReference>
<sequence>MDHSVRIPATVLVLLFSSFLVLGTVGRVSTLSGTGTTSKNHGHGLLKLHEAVKEHAEFRVSDKAPQSHLLRGLGQQVRNEHSRVSRMLLQAEETLEAAEKHQELWRTHSDLKLDQVLEQRSYDTLTNNSEGAGILGTLSEAGIAYVKEVLVNQILEEITPLSLPDMHSQVKSPIGRVDATITHFQLSGANVSHSDVELGKAGITVFAGDITAKIRLHWAYQYTSSYIPFPLGDGGWADIEVKGMQAGATSTLQACNGTLRFIVVECGTYIEDLDIRLHGGASWLYQWFVYAFDDEIRGAIESAISTAIISGAGKLDTFLLELPRILPVDDTSAIDVTVVDDPFVGPTFLSVAAKGEFVSLKQPTLPPQPDHSLSPGIFCKDSAKMVTIALCDYVINSAAEVYYEAGALDWFVDKLPQQSLLNTAFWKWVIPQLYRKYPNEDMALDFSVSGAPQVDFTKDGANALAAADLTILVKTDNGSVPVACLSMTLSMDAIASLVGNNITAEVTLKDLNLQLKWSEIGKFPVKLMQSTVHMIVAKVIIPILNLNLKRGFPLPVFPAIDLQNADVRYDDGYILICSDVYYKGGSIKPSVEPLQELSSTALL</sequence>
<feature type="chain" id="PRO_5047356940" evidence="1">
    <location>
        <begin position="24"/>
        <end position="603"/>
    </location>
</feature>
<name>A0ABP1BN85_9BRYO</name>
<dbReference type="Gene3D" id="3.15.20.10">
    <property type="entry name" value="Bactericidal permeability-increasing protein, domain 2"/>
    <property type="match status" value="1"/>
</dbReference>
<dbReference type="InterPro" id="IPR017943">
    <property type="entry name" value="Bactericidal_perm-incr_a/b_dom"/>
</dbReference>
<dbReference type="PANTHER" id="PTHR46801">
    <property type="entry name" value="OS06G0309200 PROTEIN"/>
    <property type="match status" value="1"/>
</dbReference>
<reference evidence="4" key="1">
    <citation type="submission" date="2024-03" db="EMBL/GenBank/DDBJ databases">
        <authorList>
            <consortium name="ELIXIR-Norway"/>
            <consortium name="Elixir Norway"/>
        </authorList>
    </citation>
    <scope>NUCLEOTIDE SEQUENCE</scope>
</reference>
<dbReference type="Pfam" id="PF02886">
    <property type="entry name" value="LBP_BPI_CETP_C"/>
    <property type="match status" value="1"/>
</dbReference>
<protein>
    <submittedName>
        <fullName evidence="4">Uncharacterized protein</fullName>
    </submittedName>
</protein>
<evidence type="ECO:0000256" key="1">
    <source>
        <dbReference type="SAM" id="SignalP"/>
    </source>
</evidence>
<keyword evidence="5" id="KW-1185">Reference proteome</keyword>
<gene>
    <name evidence="4" type="ORF">CSSPJE1EN2_LOCUS19304</name>
</gene>
<feature type="signal peptide" evidence="1">
    <location>
        <begin position="1"/>
        <end position="23"/>
    </location>
</feature>
<dbReference type="InterPro" id="IPR045897">
    <property type="entry name" value="BPI/LBP_pln"/>
</dbReference>